<comment type="caution">
    <text evidence="2">The sequence shown here is derived from an EMBL/GenBank/DDBJ whole genome shotgun (WGS) entry which is preliminary data.</text>
</comment>
<evidence type="ECO:0000313" key="3">
    <source>
        <dbReference type="Proteomes" id="UP000736335"/>
    </source>
</evidence>
<reference evidence="2" key="1">
    <citation type="journal article" date="2020" name="Nat. Commun.">
        <title>Large-scale genome sequencing of mycorrhizal fungi provides insights into the early evolution of symbiotic traits.</title>
        <authorList>
            <person name="Miyauchi S."/>
            <person name="Kiss E."/>
            <person name="Kuo A."/>
            <person name="Drula E."/>
            <person name="Kohler A."/>
            <person name="Sanchez-Garcia M."/>
            <person name="Morin E."/>
            <person name="Andreopoulos B."/>
            <person name="Barry K.W."/>
            <person name="Bonito G."/>
            <person name="Buee M."/>
            <person name="Carver A."/>
            <person name="Chen C."/>
            <person name="Cichocki N."/>
            <person name="Clum A."/>
            <person name="Culley D."/>
            <person name="Crous P.W."/>
            <person name="Fauchery L."/>
            <person name="Girlanda M."/>
            <person name="Hayes R.D."/>
            <person name="Keri Z."/>
            <person name="LaButti K."/>
            <person name="Lipzen A."/>
            <person name="Lombard V."/>
            <person name="Magnuson J."/>
            <person name="Maillard F."/>
            <person name="Murat C."/>
            <person name="Nolan M."/>
            <person name="Ohm R.A."/>
            <person name="Pangilinan J."/>
            <person name="Pereira M.F."/>
            <person name="Perotto S."/>
            <person name="Peter M."/>
            <person name="Pfister S."/>
            <person name="Riley R."/>
            <person name="Sitrit Y."/>
            <person name="Stielow J.B."/>
            <person name="Szollosi G."/>
            <person name="Zifcakova L."/>
            <person name="Stursova M."/>
            <person name="Spatafora J.W."/>
            <person name="Tedersoo L."/>
            <person name="Vaario L.M."/>
            <person name="Yamada A."/>
            <person name="Yan M."/>
            <person name="Wang P."/>
            <person name="Xu J."/>
            <person name="Bruns T."/>
            <person name="Baldrian P."/>
            <person name="Vilgalys R."/>
            <person name="Dunand C."/>
            <person name="Henrissat B."/>
            <person name="Grigoriev I.V."/>
            <person name="Hibbett D."/>
            <person name="Nagy L.G."/>
            <person name="Martin F.M."/>
        </authorList>
    </citation>
    <scope>NUCLEOTIDE SEQUENCE</scope>
    <source>
        <strain evidence="2">UH-Tt-Lm1</strain>
    </source>
</reference>
<dbReference type="AlphaFoldDB" id="A0A9P6LC67"/>
<organism evidence="2 3">
    <name type="scientific">Thelephora terrestris</name>
    <dbReference type="NCBI Taxonomy" id="56493"/>
    <lineage>
        <taxon>Eukaryota</taxon>
        <taxon>Fungi</taxon>
        <taxon>Dikarya</taxon>
        <taxon>Basidiomycota</taxon>
        <taxon>Agaricomycotina</taxon>
        <taxon>Agaricomycetes</taxon>
        <taxon>Thelephorales</taxon>
        <taxon>Thelephoraceae</taxon>
        <taxon>Thelephora</taxon>
    </lineage>
</organism>
<dbReference type="Proteomes" id="UP000736335">
    <property type="component" value="Unassembled WGS sequence"/>
</dbReference>
<feature type="region of interest" description="Disordered" evidence="1">
    <location>
        <begin position="262"/>
        <end position="300"/>
    </location>
</feature>
<gene>
    <name evidence="2" type="ORF">BJ322DRAFT_99946</name>
</gene>
<dbReference type="EMBL" id="WIUZ02000001">
    <property type="protein sequence ID" value="KAF9793065.1"/>
    <property type="molecule type" value="Genomic_DNA"/>
</dbReference>
<evidence type="ECO:0000313" key="2">
    <source>
        <dbReference type="EMBL" id="KAF9793065.1"/>
    </source>
</evidence>
<protein>
    <submittedName>
        <fullName evidence="2">Uncharacterized protein</fullName>
    </submittedName>
</protein>
<evidence type="ECO:0000256" key="1">
    <source>
        <dbReference type="SAM" id="MobiDB-lite"/>
    </source>
</evidence>
<sequence length="385" mass="42046">MSSHPNPLRGQRQGDGRIVPLSERQTLGGTYSSLSPARQPRELAVIPSRGFRVPARQSRGLPAAPLQGLSPIPISSQEPATPLAPSRAPPTATPQVTSTSARKTRALPAALSLTLVGTNEPSQLQVDSTQLQPTLPHVPFEDLLPDSIPKPESITGKSLQEVMLLRGNTPVWRRVRATIRKHMTALEVTTKEKHLALGKPEAEWISPWGVSRNPPADLVSMLCALVRRDPSTRFMQKYEGDWGTREVMKSCCKYHMKGAIATGKRPPRANYPHAARNSAKRDPNGLRGPKYGQAASRRARNADSLIDTAADSNPLLTIGNLHSTTERTAHLQLAPSNDIGHWDNQLNGTHDDGFHLLHSHSFQNPTPMGPAPPAESNGRYDPRRD</sequence>
<name>A0A9P6LC67_9AGAM</name>
<keyword evidence="3" id="KW-1185">Reference proteome</keyword>
<feature type="region of interest" description="Disordered" evidence="1">
    <location>
        <begin position="353"/>
        <end position="385"/>
    </location>
</feature>
<accession>A0A9P6LC67</accession>
<proteinExistence type="predicted"/>
<feature type="region of interest" description="Disordered" evidence="1">
    <location>
        <begin position="59"/>
        <end position="103"/>
    </location>
</feature>
<reference evidence="2" key="2">
    <citation type="submission" date="2020-11" db="EMBL/GenBank/DDBJ databases">
        <authorList>
            <consortium name="DOE Joint Genome Institute"/>
            <person name="Kuo A."/>
            <person name="Miyauchi S."/>
            <person name="Kiss E."/>
            <person name="Drula E."/>
            <person name="Kohler A."/>
            <person name="Sanchez-Garcia M."/>
            <person name="Andreopoulos B."/>
            <person name="Barry K.W."/>
            <person name="Bonito G."/>
            <person name="Buee M."/>
            <person name="Carver A."/>
            <person name="Chen C."/>
            <person name="Cichocki N."/>
            <person name="Clum A."/>
            <person name="Culley D."/>
            <person name="Crous P.W."/>
            <person name="Fauchery L."/>
            <person name="Girlanda M."/>
            <person name="Hayes R."/>
            <person name="Keri Z."/>
            <person name="Labutti K."/>
            <person name="Lipzen A."/>
            <person name="Lombard V."/>
            <person name="Magnuson J."/>
            <person name="Maillard F."/>
            <person name="Morin E."/>
            <person name="Murat C."/>
            <person name="Nolan M."/>
            <person name="Ohm R."/>
            <person name="Pangilinan J."/>
            <person name="Pereira M."/>
            <person name="Perotto S."/>
            <person name="Peter M."/>
            <person name="Riley R."/>
            <person name="Sitrit Y."/>
            <person name="Stielow B."/>
            <person name="Szollosi G."/>
            <person name="Zifcakova L."/>
            <person name="Stursova M."/>
            <person name="Spatafora J.W."/>
            <person name="Tedersoo L."/>
            <person name="Vaario L.-M."/>
            <person name="Yamada A."/>
            <person name="Yan M."/>
            <person name="Wang P."/>
            <person name="Xu J."/>
            <person name="Bruns T."/>
            <person name="Baldrian P."/>
            <person name="Vilgalys R."/>
            <person name="Henrissat B."/>
            <person name="Grigoriev I.V."/>
            <person name="Hibbett D."/>
            <person name="Nagy L.G."/>
            <person name="Martin F.M."/>
        </authorList>
    </citation>
    <scope>NUCLEOTIDE SEQUENCE</scope>
    <source>
        <strain evidence="2">UH-Tt-Lm1</strain>
    </source>
</reference>